<dbReference type="AlphaFoldDB" id="A0A2A6RL96"/>
<dbReference type="RefSeq" id="WP_097643503.1">
    <property type="nucleotide sequence ID" value="NZ_NQWI01000025.1"/>
</dbReference>
<keyword evidence="2" id="KW-1185">Reference proteome</keyword>
<reference evidence="2" key="1">
    <citation type="submission" date="2017-08" db="EMBL/GenBank/DDBJ databases">
        <authorList>
            <person name="Grouzdev D.S."/>
            <person name="Gaisin V.A."/>
            <person name="Rysina M.S."/>
            <person name="Gorlenko V.M."/>
        </authorList>
    </citation>
    <scope>NUCLEOTIDE SEQUENCE [LARGE SCALE GENOMIC DNA]</scope>
    <source>
        <strain evidence="2">Kir15-3F</strain>
    </source>
</reference>
<protein>
    <submittedName>
        <fullName evidence="1">Uncharacterized protein</fullName>
    </submittedName>
</protein>
<name>A0A2A6RL96_9CHLR</name>
<dbReference type="Proteomes" id="UP000220527">
    <property type="component" value="Unassembled WGS sequence"/>
</dbReference>
<organism evidence="1 2">
    <name type="scientific">Candidatus Viridilinea mediisalina</name>
    <dbReference type="NCBI Taxonomy" id="2024553"/>
    <lineage>
        <taxon>Bacteria</taxon>
        <taxon>Bacillati</taxon>
        <taxon>Chloroflexota</taxon>
        <taxon>Chloroflexia</taxon>
        <taxon>Chloroflexales</taxon>
        <taxon>Chloroflexineae</taxon>
        <taxon>Oscillochloridaceae</taxon>
        <taxon>Candidatus Viridilinea</taxon>
    </lineage>
</organism>
<dbReference type="EMBL" id="NQWI01000025">
    <property type="protein sequence ID" value="PDW03620.1"/>
    <property type="molecule type" value="Genomic_DNA"/>
</dbReference>
<evidence type="ECO:0000313" key="1">
    <source>
        <dbReference type="EMBL" id="PDW03620.1"/>
    </source>
</evidence>
<gene>
    <name evidence="1" type="ORF">CJ255_07690</name>
</gene>
<evidence type="ECO:0000313" key="2">
    <source>
        <dbReference type="Proteomes" id="UP000220527"/>
    </source>
</evidence>
<accession>A0A2A6RL96</accession>
<proteinExistence type="predicted"/>
<sequence length="185" mass="20924">MDWTKQANDMLKTFTSTQQKVWESWVSSMQLAATPQSAEAWQKTVETWRGTVKYALEQQLELTRLWAESVAANSVNMPSMPGMPTIPGMPAMPGMPTSAIEWTRQMLEMTRTWTDMQVRFSENWFDMLKKADPGTLAQSWDMSQAQKVMATWQDAAQKAVEAQTQFSQMMMKAAGTPNAAEPSKK</sequence>
<comment type="caution">
    <text evidence="1">The sequence shown here is derived from an EMBL/GenBank/DDBJ whole genome shotgun (WGS) entry which is preliminary data.</text>
</comment>
<dbReference type="OrthoDB" id="154365at2"/>